<dbReference type="Gene3D" id="3.30.70.20">
    <property type="match status" value="1"/>
</dbReference>
<dbReference type="Proteomes" id="UP000011705">
    <property type="component" value="Chromosome"/>
</dbReference>
<keyword evidence="6" id="KW-0411">Iron-sulfur</keyword>
<dbReference type="SUPFAM" id="SSF54862">
    <property type="entry name" value="4Fe-4S ferredoxins"/>
    <property type="match status" value="1"/>
</dbReference>
<dbReference type="HOGENOM" id="CLU_033147_1_0_12"/>
<evidence type="ECO:0000256" key="6">
    <source>
        <dbReference type="ARBA" id="ARBA00023014"/>
    </source>
</evidence>
<keyword evidence="7" id="KW-0472">Membrane</keyword>
<feature type="transmembrane region" description="Helical" evidence="7">
    <location>
        <begin position="128"/>
        <end position="147"/>
    </location>
</feature>
<protein>
    <recommendedName>
        <fullName evidence="8">4Fe-4S ferredoxin-type domain-containing protein</fullName>
    </recommendedName>
</protein>
<accession>A0A0E2E4N0</accession>
<feature type="transmembrane region" description="Helical" evidence="7">
    <location>
        <begin position="78"/>
        <end position="107"/>
    </location>
</feature>
<evidence type="ECO:0000256" key="2">
    <source>
        <dbReference type="ARBA" id="ARBA00022485"/>
    </source>
</evidence>
<sequence length="298" mass="33466">MAKQNKQKTLNKKRHAIQALGMLAIDGNLIGFLKGQIYKGPMKKVCMPVLNCYSCPGALFGCPIGSIQATIGSSKFNFAFYVVGLLSLFAIAAGRLFCGYICPFGLFQDLLDKIPLKKIKVPQKVNKVLRYLKYFILVFFVFVLPFALQDKYGISDPYFCKYICPSGILFGAIPLISMNRVLTASLGALFGLKFTVLAIITMLSMIFYRPFCRYLCPLGAFLGMFNPISLYRLKINDKCIKCRKCERTCKLDIPTYKTPNSPECIRCGECIKACPVKAIEHSFLFTEKSTNMDLNIQK</sequence>
<gene>
    <name evidence="9" type="ORF">HMPREF9726_01062</name>
</gene>
<evidence type="ECO:0000259" key="8">
    <source>
        <dbReference type="PROSITE" id="PS51379"/>
    </source>
</evidence>
<dbReference type="Pfam" id="PF00037">
    <property type="entry name" value="Fer4"/>
    <property type="match status" value="1"/>
</dbReference>
<evidence type="ECO:0000256" key="7">
    <source>
        <dbReference type="SAM" id="Phobius"/>
    </source>
</evidence>
<organism evidence="9">
    <name type="scientific">Treponema denticola H-22</name>
    <dbReference type="NCBI Taxonomy" id="999432"/>
    <lineage>
        <taxon>Bacteria</taxon>
        <taxon>Pseudomonadati</taxon>
        <taxon>Spirochaetota</taxon>
        <taxon>Spirochaetia</taxon>
        <taxon>Spirochaetales</taxon>
        <taxon>Treponemataceae</taxon>
        <taxon>Treponema</taxon>
    </lineage>
</organism>
<evidence type="ECO:0000256" key="4">
    <source>
        <dbReference type="ARBA" id="ARBA00022982"/>
    </source>
</evidence>
<evidence type="ECO:0000256" key="5">
    <source>
        <dbReference type="ARBA" id="ARBA00023004"/>
    </source>
</evidence>
<comment type="caution">
    <text evidence="9">The sequence shown here is derived from an EMBL/GenBank/DDBJ whole genome shotgun (WGS) entry which is preliminary data.</text>
</comment>
<dbReference type="PANTHER" id="PTHR30176">
    <property type="entry name" value="FERREDOXIN-TYPE PROTEIN NAPH"/>
    <property type="match status" value="1"/>
</dbReference>
<feature type="transmembrane region" description="Helical" evidence="7">
    <location>
        <begin position="45"/>
        <end position="66"/>
    </location>
</feature>
<keyword evidence="4" id="KW-0249">Electron transport</keyword>
<feature type="transmembrane region" description="Helical" evidence="7">
    <location>
        <begin position="159"/>
        <end position="176"/>
    </location>
</feature>
<dbReference type="GO" id="GO:0005886">
    <property type="term" value="C:plasma membrane"/>
    <property type="evidence" value="ECO:0007669"/>
    <property type="project" value="TreeGrafter"/>
</dbReference>
<keyword evidence="7" id="KW-0812">Transmembrane</keyword>
<keyword evidence="7" id="KW-1133">Transmembrane helix</keyword>
<dbReference type="InterPro" id="IPR051684">
    <property type="entry name" value="Electron_Trans/Redox"/>
</dbReference>
<evidence type="ECO:0000256" key="3">
    <source>
        <dbReference type="ARBA" id="ARBA00022723"/>
    </source>
</evidence>
<dbReference type="PROSITE" id="PS51379">
    <property type="entry name" value="4FE4S_FER_2"/>
    <property type="match status" value="1"/>
</dbReference>
<dbReference type="PANTHER" id="PTHR30176:SF3">
    <property type="entry name" value="FERREDOXIN-TYPE PROTEIN NAPH"/>
    <property type="match status" value="1"/>
</dbReference>
<reference evidence="9" key="1">
    <citation type="submission" date="2012-01" db="EMBL/GenBank/DDBJ databases">
        <title>The Genome Sequence of Treponema denticola H-22.</title>
        <authorList>
            <consortium name="The Broad Institute Genome Sequencing Platform"/>
            <person name="Earl A."/>
            <person name="Ward D."/>
            <person name="Feldgarden M."/>
            <person name="Gevers D."/>
            <person name="Blanton J.M."/>
            <person name="Fenno C.J."/>
            <person name="Baranova O.V."/>
            <person name="Mathney J."/>
            <person name="Dewhirst F.E."/>
            <person name="Izard J."/>
            <person name="Young S.K."/>
            <person name="Zeng Q."/>
            <person name="Gargeya S."/>
            <person name="Fitzgerald M."/>
            <person name="Haas B."/>
            <person name="Abouelleil A."/>
            <person name="Alvarado L."/>
            <person name="Arachchi H.M."/>
            <person name="Berlin A."/>
            <person name="Chapman S.B."/>
            <person name="Gearin G."/>
            <person name="Goldberg J."/>
            <person name="Griggs A."/>
            <person name="Gujja S."/>
            <person name="Hansen M."/>
            <person name="Heiman D."/>
            <person name="Howarth C."/>
            <person name="Larimer J."/>
            <person name="Lui A."/>
            <person name="MacDonald P.J.P."/>
            <person name="McCowen C."/>
            <person name="Montmayeur A."/>
            <person name="Murphy C."/>
            <person name="Neiman D."/>
            <person name="Pearson M."/>
            <person name="Priest M."/>
            <person name="Roberts A."/>
            <person name="Saif S."/>
            <person name="Shea T."/>
            <person name="Sisk P."/>
            <person name="Stolte C."/>
            <person name="Sykes S."/>
            <person name="Wortman J."/>
            <person name="Nusbaum C."/>
            <person name="Birren B."/>
        </authorList>
    </citation>
    <scope>NUCLEOTIDE SEQUENCE [LARGE SCALE GENOMIC DNA]</scope>
    <source>
        <strain evidence="9">H-22</strain>
    </source>
</reference>
<dbReference type="InterPro" id="IPR017896">
    <property type="entry name" value="4Fe4S_Fe-S-bd"/>
</dbReference>
<dbReference type="Pfam" id="PF12801">
    <property type="entry name" value="Fer4_5"/>
    <property type="match status" value="3"/>
</dbReference>
<feature type="domain" description="4Fe-4S ferredoxin-type" evidence="8">
    <location>
        <begin position="255"/>
        <end position="284"/>
    </location>
</feature>
<keyword evidence="1" id="KW-0813">Transport</keyword>
<keyword evidence="3" id="KW-0479">Metal-binding</keyword>
<dbReference type="PATRIC" id="fig|999432.5.peg.1103"/>
<dbReference type="EMBL" id="AGDV01000010">
    <property type="protein sequence ID" value="EMB33682.1"/>
    <property type="molecule type" value="Genomic_DNA"/>
</dbReference>
<proteinExistence type="predicted"/>
<name>A0A0E2E4N0_TREDN</name>
<dbReference type="AlphaFoldDB" id="A0A0E2E4N0"/>
<keyword evidence="5" id="KW-0408">Iron</keyword>
<keyword evidence="2" id="KW-0004">4Fe-4S</keyword>
<dbReference type="PROSITE" id="PS00198">
    <property type="entry name" value="4FE4S_FER_1"/>
    <property type="match status" value="1"/>
</dbReference>
<dbReference type="GO" id="GO:0051539">
    <property type="term" value="F:4 iron, 4 sulfur cluster binding"/>
    <property type="evidence" value="ECO:0007669"/>
    <property type="project" value="UniProtKB-KW"/>
</dbReference>
<feature type="transmembrane region" description="Helical" evidence="7">
    <location>
        <begin position="214"/>
        <end position="233"/>
    </location>
</feature>
<evidence type="ECO:0000256" key="1">
    <source>
        <dbReference type="ARBA" id="ARBA00022448"/>
    </source>
</evidence>
<dbReference type="InterPro" id="IPR017900">
    <property type="entry name" value="4Fe4S_Fe_S_CS"/>
</dbReference>
<dbReference type="RefSeq" id="WP_002684006.1">
    <property type="nucleotide sequence ID" value="NZ_CM001795.1"/>
</dbReference>
<feature type="transmembrane region" description="Helical" evidence="7">
    <location>
        <begin position="188"/>
        <end position="208"/>
    </location>
</feature>
<evidence type="ECO:0000313" key="9">
    <source>
        <dbReference type="EMBL" id="EMB33682.1"/>
    </source>
</evidence>
<dbReference type="GO" id="GO:0046872">
    <property type="term" value="F:metal ion binding"/>
    <property type="evidence" value="ECO:0007669"/>
    <property type="project" value="UniProtKB-KW"/>
</dbReference>